<dbReference type="Proteomes" id="UP000466578">
    <property type="component" value="Chromosome"/>
</dbReference>
<keyword evidence="4" id="KW-1185">Reference proteome</keyword>
<organism evidence="3 4">
    <name type="scientific">Mycobacterium paraintracellulare</name>
    <dbReference type="NCBI Taxonomy" id="1138383"/>
    <lineage>
        <taxon>Bacteria</taxon>
        <taxon>Bacillati</taxon>
        <taxon>Actinomycetota</taxon>
        <taxon>Actinomycetes</taxon>
        <taxon>Mycobacteriales</taxon>
        <taxon>Mycobacteriaceae</taxon>
        <taxon>Mycobacterium</taxon>
        <taxon>Mycobacterium avium complex (MAC)</taxon>
    </lineage>
</organism>
<proteinExistence type="predicted"/>
<dbReference type="PANTHER" id="PTHR21262">
    <property type="entry name" value="GUANOSINE-3',5'-BIS DIPHOSPHATE 3'-PYROPHOSPHOHYDROLASE"/>
    <property type="match status" value="1"/>
</dbReference>
<dbReference type="Gene3D" id="3.10.20.30">
    <property type="match status" value="1"/>
</dbReference>
<dbReference type="PANTHER" id="PTHR21262:SF31">
    <property type="entry name" value="GTP PYROPHOSPHOKINASE"/>
    <property type="match status" value="1"/>
</dbReference>
<evidence type="ECO:0000313" key="4">
    <source>
        <dbReference type="Proteomes" id="UP000466578"/>
    </source>
</evidence>
<dbReference type="PROSITE" id="PS51880">
    <property type="entry name" value="TGS"/>
    <property type="match status" value="1"/>
</dbReference>
<dbReference type="InterPro" id="IPR004095">
    <property type="entry name" value="TGS"/>
</dbReference>
<feature type="compositionally biased region" description="Low complexity" evidence="1">
    <location>
        <begin position="161"/>
        <end position="176"/>
    </location>
</feature>
<feature type="domain" description="TGS" evidence="2">
    <location>
        <begin position="1"/>
        <end position="41"/>
    </location>
</feature>
<dbReference type="EMBL" id="AP022597">
    <property type="protein sequence ID" value="BBY73096.1"/>
    <property type="molecule type" value="Genomic_DNA"/>
</dbReference>
<evidence type="ECO:0000259" key="2">
    <source>
        <dbReference type="PROSITE" id="PS51880"/>
    </source>
</evidence>
<accession>A0ABM7KFT3</accession>
<dbReference type="InterPro" id="IPR012675">
    <property type="entry name" value="Beta-grasp_dom_sf"/>
</dbReference>
<reference evidence="3 4" key="1">
    <citation type="journal article" date="2019" name="Emerg. Microbes Infect.">
        <title>Comprehensive subspecies identification of 175 nontuberculous mycobacteria species based on 7547 genomic profiles.</title>
        <authorList>
            <person name="Matsumoto Y."/>
            <person name="Kinjo T."/>
            <person name="Motooka D."/>
            <person name="Nabeya D."/>
            <person name="Jung N."/>
            <person name="Uechi K."/>
            <person name="Horii T."/>
            <person name="Iida T."/>
            <person name="Fujita J."/>
            <person name="Nakamura S."/>
        </authorList>
    </citation>
    <scope>NUCLEOTIDE SEQUENCE [LARGE SCALE GENOMIC DNA]</scope>
    <source>
        <strain evidence="3 4">JCM 30622</strain>
    </source>
</reference>
<dbReference type="SUPFAM" id="SSF81271">
    <property type="entry name" value="TGS-like"/>
    <property type="match status" value="1"/>
</dbReference>
<gene>
    <name evidence="3" type="ORF">MPRI_52830</name>
</gene>
<feature type="region of interest" description="Disordered" evidence="1">
    <location>
        <begin position="132"/>
        <end position="182"/>
    </location>
</feature>
<name>A0ABM7KFT3_9MYCO</name>
<evidence type="ECO:0000313" key="3">
    <source>
        <dbReference type="EMBL" id="BBY73096.1"/>
    </source>
</evidence>
<dbReference type="InterPro" id="IPR012676">
    <property type="entry name" value="TGS-like"/>
</dbReference>
<sequence>MDFAYAVHTEVGHRCIGARVNGRLVALERKLENGEVVEVFTSKAANAGPSRDWQQFVVSPRAKAKIRQWFAKERREEALEAGKDAMAREVRRGGLPLQRLVNGETLSAVARELHYLDVSAPTRRSVRGTCRPGTSCSGCWPNSAASTRPKKTSPNGPPRRPCCGARAAATTSGSRSRVPRAC</sequence>
<dbReference type="Pfam" id="PF02824">
    <property type="entry name" value="TGS"/>
    <property type="match status" value="1"/>
</dbReference>
<protein>
    <recommendedName>
        <fullName evidence="2">TGS domain-containing protein</fullName>
    </recommendedName>
</protein>
<evidence type="ECO:0000256" key="1">
    <source>
        <dbReference type="SAM" id="MobiDB-lite"/>
    </source>
</evidence>